<dbReference type="GO" id="GO:0008894">
    <property type="term" value="F:guanosine-5'-triphosphate,3'-diphosphate diphosphatase activity"/>
    <property type="evidence" value="ECO:0007669"/>
    <property type="project" value="TreeGrafter"/>
</dbReference>
<dbReference type="HOGENOM" id="CLU_025908_1_1_6"/>
<proteinExistence type="predicted"/>
<dbReference type="SUPFAM" id="SSF53067">
    <property type="entry name" value="Actin-like ATPase domain"/>
    <property type="match status" value="2"/>
</dbReference>
<evidence type="ECO:0000256" key="1">
    <source>
        <dbReference type="SAM" id="Phobius"/>
    </source>
</evidence>
<dbReference type="GO" id="GO:0015949">
    <property type="term" value="P:nucleobase-containing small molecule interconversion"/>
    <property type="evidence" value="ECO:0007669"/>
    <property type="project" value="TreeGrafter"/>
</dbReference>
<dbReference type="RefSeq" id="WP_011771434.1">
    <property type="nucleotide sequence ID" value="NC_008709.1"/>
</dbReference>
<feature type="domain" description="Ppx/GppA phosphatase N-terminal" evidence="2">
    <location>
        <begin position="22"/>
        <end position="295"/>
    </location>
</feature>
<dbReference type="KEGG" id="pin:Ping_3192"/>
<dbReference type="InterPro" id="IPR003695">
    <property type="entry name" value="Ppx_GppA_N"/>
</dbReference>
<dbReference type="AlphaFoldDB" id="A1SZG5"/>
<dbReference type="eggNOG" id="COG0248">
    <property type="taxonomic scope" value="Bacteria"/>
</dbReference>
<evidence type="ECO:0000259" key="2">
    <source>
        <dbReference type="Pfam" id="PF02541"/>
    </source>
</evidence>
<dbReference type="Gene3D" id="3.30.420.40">
    <property type="match status" value="1"/>
</dbReference>
<dbReference type="STRING" id="357804.Ping_3192"/>
<organism evidence="3 4">
    <name type="scientific">Psychromonas ingrahamii (strain DSM 17664 / CCUG 51855 / 37)</name>
    <dbReference type="NCBI Taxonomy" id="357804"/>
    <lineage>
        <taxon>Bacteria</taxon>
        <taxon>Pseudomonadati</taxon>
        <taxon>Pseudomonadota</taxon>
        <taxon>Gammaproteobacteria</taxon>
        <taxon>Alteromonadales</taxon>
        <taxon>Psychromonadaceae</taxon>
        <taxon>Psychromonas</taxon>
    </lineage>
</organism>
<dbReference type="PANTHER" id="PTHR30005:SF0">
    <property type="entry name" value="RETROGRADE REGULATION PROTEIN 2"/>
    <property type="match status" value="1"/>
</dbReference>
<dbReference type="InterPro" id="IPR043129">
    <property type="entry name" value="ATPase_NBD"/>
</dbReference>
<dbReference type="OrthoDB" id="9793035at2"/>
<evidence type="ECO:0000313" key="4">
    <source>
        <dbReference type="Proteomes" id="UP000000639"/>
    </source>
</evidence>
<dbReference type="Gene3D" id="3.30.420.150">
    <property type="entry name" value="Exopolyphosphatase. Domain 2"/>
    <property type="match status" value="1"/>
</dbReference>
<protein>
    <submittedName>
        <fullName evidence="3">Ppx/GppA phosphatase</fullName>
    </submittedName>
</protein>
<dbReference type="Pfam" id="PF02541">
    <property type="entry name" value="Ppx-GppA"/>
    <property type="match status" value="1"/>
</dbReference>
<keyword evidence="4" id="KW-1185">Reference proteome</keyword>
<keyword evidence="1" id="KW-1133">Transmembrane helix</keyword>
<reference evidence="3 4" key="1">
    <citation type="submission" date="2007-01" db="EMBL/GenBank/DDBJ databases">
        <title>Complete sequence of Psychromonas ingrahamii 37.</title>
        <authorList>
            <consortium name="US DOE Joint Genome Institute"/>
            <person name="Copeland A."/>
            <person name="Lucas S."/>
            <person name="Lapidus A."/>
            <person name="Barry K."/>
            <person name="Detter J.C."/>
            <person name="Glavina del Rio T."/>
            <person name="Hammon N."/>
            <person name="Israni S."/>
            <person name="Dalin E."/>
            <person name="Tice H."/>
            <person name="Pitluck S."/>
            <person name="Thompson L.S."/>
            <person name="Brettin T."/>
            <person name="Bruce D."/>
            <person name="Han C."/>
            <person name="Tapia R."/>
            <person name="Schmutz J."/>
            <person name="Larimer F."/>
            <person name="Land M."/>
            <person name="Hauser L."/>
            <person name="Kyrpides N."/>
            <person name="Ivanova N."/>
            <person name="Staley J."/>
            <person name="Richardson P."/>
        </authorList>
    </citation>
    <scope>NUCLEOTIDE SEQUENCE [LARGE SCALE GENOMIC DNA]</scope>
    <source>
        <strain evidence="3 4">37</strain>
    </source>
</reference>
<dbReference type="InterPro" id="IPR050273">
    <property type="entry name" value="GppA/Ppx_hydrolase"/>
</dbReference>
<sequence length="308" mass="34345">MTNNRYTIIDLGSNSFHMLTVERINNGFSVYSKSKQKVRLAAGLDEQYNINQETIQKGLDCLTNFKNELRILQPVKVLITATAALRLANNKEVFIKQAEEILQRPINLISGLQEARIIYKGVAFTENILFPLLVIDIGGASTELIIGEGTTVKIAHSLDMGCVTWLKRYFPDNQLNQENFKNAIEQAKKVIQPEAQQYLQQGWSLTMGASGTIQAVQEINEKQKLSPEINLQLLYQIRALCIRCGTIENLHIDGLKLSRKLVFASGLSILIALFEILAIPAVQCSKGALREGLISILFSSHTETTLSI</sequence>
<keyword evidence="1" id="KW-0812">Transmembrane</keyword>
<feature type="transmembrane region" description="Helical" evidence="1">
    <location>
        <begin position="261"/>
        <end position="282"/>
    </location>
</feature>
<keyword evidence="1" id="KW-0472">Membrane</keyword>
<dbReference type="EMBL" id="CP000510">
    <property type="protein sequence ID" value="ABM04880.1"/>
    <property type="molecule type" value="Genomic_DNA"/>
</dbReference>
<accession>A1SZG5</accession>
<evidence type="ECO:0000313" key="3">
    <source>
        <dbReference type="EMBL" id="ABM04880.1"/>
    </source>
</evidence>
<dbReference type="Proteomes" id="UP000000639">
    <property type="component" value="Chromosome"/>
</dbReference>
<gene>
    <name evidence="3" type="ordered locus">Ping_3192</name>
</gene>
<name>A1SZG5_PSYIN</name>
<dbReference type="PANTHER" id="PTHR30005">
    <property type="entry name" value="EXOPOLYPHOSPHATASE"/>
    <property type="match status" value="1"/>
</dbReference>